<dbReference type="AlphaFoldDB" id="A0A6A6BGQ4"/>
<sequence>MLPYINAPFAYIANLLGASTDELKLIASFLISYPLAGVLKRVPDSKPWQKNAFIIAVSLFYLIGLFDLWKGLRTLAISSAGAYAIAKYVQGPLMPWIGFVFLMGHMSVNHLDRQFRNEPENVDITGAQMVLIMKLTAFCWNVHDGRLPDSELSEFQRDRAVRELPSILDYTGYVLFFPSLFAGPAFDFVDYRQWLTTSMFELPPGVDPAKAPPTRKKRKIPRSGTPATWKLVIGLVWIFAFLQFSGWYYPSLLLGDEYMKHSFLKRVYYLHMLGFATRMKYYGVWHLTEGACILSGIGYKGVDPKTGRVNWNRLQNVKPLGIELAQNTHAYLGNWNINTNLWLRNYMYLRVTPKGKKPGFRASMATFVTSAFWHGFYPGYYMSFVLASFLQTIAKNARRLVRPFFLTPDGQTPLPTKRYYDIFTWLITQLAFSFTVAPFIFLTLPESLLVWGRVYFYAVVGVAASVAATASPLKPRLTQALKQRNAQGQTAGPGAGADNAVHASAVASGADTASSNGNNASTPVRPAVLRKAATAAPDIGVTADDLLEEKILGEALGVRPGLSRAQSAETFMGLPDDPQGDMEEAVAEVKAELRRRRERGEKVTGIEDLVGVGRKVE</sequence>
<keyword evidence="5 7" id="KW-0472">Membrane</keyword>
<dbReference type="GO" id="GO:0016020">
    <property type="term" value="C:membrane"/>
    <property type="evidence" value="ECO:0007669"/>
    <property type="project" value="UniProtKB-SubCell"/>
</dbReference>
<dbReference type="GO" id="GO:0047184">
    <property type="term" value="F:1-acylglycerophosphocholine O-acyltransferase activity"/>
    <property type="evidence" value="ECO:0007669"/>
    <property type="project" value="TreeGrafter"/>
</dbReference>
<evidence type="ECO:0000256" key="5">
    <source>
        <dbReference type="ARBA" id="ARBA00023136"/>
    </source>
</evidence>
<proteinExistence type="predicted"/>
<protein>
    <recommendedName>
        <fullName evidence="10">MBOAT family protein</fullName>
    </recommendedName>
</protein>
<dbReference type="GeneID" id="54303173"/>
<dbReference type="InterPro" id="IPR004299">
    <property type="entry name" value="MBOAT_fam"/>
</dbReference>
<evidence type="ECO:0000256" key="6">
    <source>
        <dbReference type="ARBA" id="ARBA00023315"/>
    </source>
</evidence>
<feature type="transmembrane region" description="Helical" evidence="7">
    <location>
        <begin position="371"/>
        <end position="390"/>
    </location>
</feature>
<dbReference type="RefSeq" id="XP_033398490.1">
    <property type="nucleotide sequence ID" value="XM_033545665.1"/>
</dbReference>
<dbReference type="GO" id="GO:0005783">
    <property type="term" value="C:endoplasmic reticulum"/>
    <property type="evidence" value="ECO:0007669"/>
    <property type="project" value="TreeGrafter"/>
</dbReference>
<comment type="subcellular location">
    <subcellularLocation>
        <location evidence="1">Membrane</location>
        <topology evidence="1">Multi-pass membrane protein</topology>
    </subcellularLocation>
</comment>
<evidence type="ECO:0000313" key="8">
    <source>
        <dbReference type="EMBL" id="KAF2142778.1"/>
    </source>
</evidence>
<gene>
    <name evidence="8" type="ORF">K452DRAFT_350529</name>
</gene>
<dbReference type="Pfam" id="PF03062">
    <property type="entry name" value="MBOAT"/>
    <property type="match status" value="1"/>
</dbReference>
<dbReference type="PANTHER" id="PTHR13906">
    <property type="entry name" value="PORCUPINE"/>
    <property type="match status" value="1"/>
</dbReference>
<evidence type="ECO:0000256" key="3">
    <source>
        <dbReference type="ARBA" id="ARBA00022692"/>
    </source>
</evidence>
<dbReference type="GO" id="GO:0003841">
    <property type="term" value="F:1-acylglycerol-3-phosphate O-acyltransferase activity"/>
    <property type="evidence" value="ECO:0007669"/>
    <property type="project" value="TreeGrafter"/>
</dbReference>
<evidence type="ECO:0000256" key="1">
    <source>
        <dbReference type="ARBA" id="ARBA00004141"/>
    </source>
</evidence>
<evidence type="ECO:0000313" key="9">
    <source>
        <dbReference type="Proteomes" id="UP000799438"/>
    </source>
</evidence>
<feature type="transmembrane region" description="Helical" evidence="7">
    <location>
        <begin position="227"/>
        <end position="249"/>
    </location>
</feature>
<keyword evidence="4 7" id="KW-1133">Transmembrane helix</keyword>
<reference evidence="8" key="1">
    <citation type="journal article" date="2020" name="Stud. Mycol.">
        <title>101 Dothideomycetes genomes: a test case for predicting lifestyles and emergence of pathogens.</title>
        <authorList>
            <person name="Haridas S."/>
            <person name="Albert R."/>
            <person name="Binder M."/>
            <person name="Bloem J."/>
            <person name="Labutti K."/>
            <person name="Salamov A."/>
            <person name="Andreopoulos B."/>
            <person name="Baker S."/>
            <person name="Barry K."/>
            <person name="Bills G."/>
            <person name="Bluhm B."/>
            <person name="Cannon C."/>
            <person name="Castanera R."/>
            <person name="Culley D."/>
            <person name="Daum C."/>
            <person name="Ezra D."/>
            <person name="Gonzalez J."/>
            <person name="Henrissat B."/>
            <person name="Kuo A."/>
            <person name="Liang C."/>
            <person name="Lipzen A."/>
            <person name="Lutzoni F."/>
            <person name="Magnuson J."/>
            <person name="Mondo S."/>
            <person name="Nolan M."/>
            <person name="Ohm R."/>
            <person name="Pangilinan J."/>
            <person name="Park H.-J."/>
            <person name="Ramirez L."/>
            <person name="Alfaro M."/>
            <person name="Sun H."/>
            <person name="Tritt A."/>
            <person name="Yoshinaga Y."/>
            <person name="Zwiers L.-H."/>
            <person name="Turgeon B."/>
            <person name="Goodwin S."/>
            <person name="Spatafora J."/>
            <person name="Crous P."/>
            <person name="Grigoriev I."/>
        </authorList>
    </citation>
    <scope>NUCLEOTIDE SEQUENCE</scope>
    <source>
        <strain evidence="8">CBS 121167</strain>
    </source>
</reference>
<evidence type="ECO:0000256" key="2">
    <source>
        <dbReference type="ARBA" id="ARBA00022679"/>
    </source>
</evidence>
<keyword evidence="6" id="KW-0012">Acyltransferase</keyword>
<evidence type="ECO:0008006" key="10">
    <source>
        <dbReference type="Google" id="ProtNLM"/>
    </source>
</evidence>
<feature type="transmembrane region" description="Helical" evidence="7">
    <location>
        <begin position="422"/>
        <end position="442"/>
    </location>
</feature>
<dbReference type="GO" id="GO:0046474">
    <property type="term" value="P:glycerophospholipid biosynthetic process"/>
    <property type="evidence" value="ECO:0007669"/>
    <property type="project" value="TreeGrafter"/>
</dbReference>
<keyword evidence="3 7" id="KW-0812">Transmembrane</keyword>
<feature type="transmembrane region" description="Helical" evidence="7">
    <location>
        <begin position="89"/>
        <end position="108"/>
    </location>
</feature>
<feature type="transmembrane region" description="Helical" evidence="7">
    <location>
        <begin position="51"/>
        <end position="69"/>
    </location>
</feature>
<organism evidence="8 9">
    <name type="scientific">Aplosporella prunicola CBS 121167</name>
    <dbReference type="NCBI Taxonomy" id="1176127"/>
    <lineage>
        <taxon>Eukaryota</taxon>
        <taxon>Fungi</taxon>
        <taxon>Dikarya</taxon>
        <taxon>Ascomycota</taxon>
        <taxon>Pezizomycotina</taxon>
        <taxon>Dothideomycetes</taxon>
        <taxon>Dothideomycetes incertae sedis</taxon>
        <taxon>Botryosphaeriales</taxon>
        <taxon>Aplosporellaceae</taxon>
        <taxon>Aplosporella</taxon>
    </lineage>
</organism>
<dbReference type="PANTHER" id="PTHR13906:SF4">
    <property type="entry name" value="LYSOPHOSPHOLIPID ACYLTRANSFERASE 6"/>
    <property type="match status" value="1"/>
</dbReference>
<dbReference type="GO" id="GO:0030258">
    <property type="term" value="P:lipid modification"/>
    <property type="evidence" value="ECO:0007669"/>
    <property type="project" value="TreeGrafter"/>
</dbReference>
<evidence type="ECO:0000256" key="4">
    <source>
        <dbReference type="ARBA" id="ARBA00022989"/>
    </source>
</evidence>
<accession>A0A6A6BGQ4</accession>
<keyword evidence="9" id="KW-1185">Reference proteome</keyword>
<dbReference type="OrthoDB" id="286734at2759"/>
<name>A0A6A6BGQ4_9PEZI</name>
<dbReference type="InterPro" id="IPR049941">
    <property type="entry name" value="LPLAT_7/PORCN-like"/>
</dbReference>
<keyword evidence="2" id="KW-0808">Transferase</keyword>
<dbReference type="EMBL" id="ML995483">
    <property type="protein sequence ID" value="KAF2142778.1"/>
    <property type="molecule type" value="Genomic_DNA"/>
</dbReference>
<evidence type="ECO:0000256" key="7">
    <source>
        <dbReference type="SAM" id="Phobius"/>
    </source>
</evidence>
<dbReference type="Proteomes" id="UP000799438">
    <property type="component" value="Unassembled WGS sequence"/>
</dbReference>
<feature type="transmembrane region" description="Helical" evidence="7">
    <location>
        <begin position="454"/>
        <end position="473"/>
    </location>
</feature>